<keyword evidence="6" id="KW-0805">Transcription regulation</keyword>
<feature type="region of interest" description="Disordered" evidence="11">
    <location>
        <begin position="349"/>
        <end position="405"/>
    </location>
</feature>
<name>A0A1Y2FZ77_9BASI</name>
<dbReference type="Proteomes" id="UP000193467">
    <property type="component" value="Unassembled WGS sequence"/>
</dbReference>
<gene>
    <name evidence="13" type="ORF">BCR35DRAFT_300630</name>
</gene>
<feature type="compositionally biased region" description="Polar residues" evidence="11">
    <location>
        <begin position="384"/>
        <end position="405"/>
    </location>
</feature>
<reference evidence="13 14" key="1">
    <citation type="submission" date="2016-07" db="EMBL/GenBank/DDBJ databases">
        <title>Pervasive Adenine N6-methylation of Active Genes in Fungi.</title>
        <authorList>
            <consortium name="DOE Joint Genome Institute"/>
            <person name="Mondo S.J."/>
            <person name="Dannebaum R.O."/>
            <person name="Kuo R.C."/>
            <person name="Labutti K."/>
            <person name="Haridas S."/>
            <person name="Kuo A."/>
            <person name="Salamov A."/>
            <person name="Ahrendt S.R."/>
            <person name="Lipzen A."/>
            <person name="Sullivan W."/>
            <person name="Andreopoulos W.B."/>
            <person name="Clum A."/>
            <person name="Lindquist E."/>
            <person name="Daum C."/>
            <person name="Ramamoorthy G.K."/>
            <person name="Gryganskyi A."/>
            <person name="Culley D."/>
            <person name="Magnuson J.K."/>
            <person name="James T.Y."/>
            <person name="O'Malley M.A."/>
            <person name="Stajich J.E."/>
            <person name="Spatafora J.W."/>
            <person name="Visel A."/>
            <person name="Grigoriev I.V."/>
        </authorList>
    </citation>
    <scope>NUCLEOTIDE SEQUENCE [LARGE SCALE GENOMIC DNA]</scope>
    <source>
        <strain evidence="13 14">62-1032</strain>
    </source>
</reference>
<dbReference type="GO" id="GO:0005634">
    <property type="term" value="C:nucleus"/>
    <property type="evidence" value="ECO:0007669"/>
    <property type="project" value="UniProtKB-SubCell"/>
</dbReference>
<evidence type="ECO:0000256" key="4">
    <source>
        <dbReference type="ARBA" id="ARBA00022771"/>
    </source>
</evidence>
<dbReference type="AlphaFoldDB" id="A0A1Y2FZ77"/>
<evidence type="ECO:0000256" key="1">
    <source>
        <dbReference type="ARBA" id="ARBA00004123"/>
    </source>
</evidence>
<evidence type="ECO:0000313" key="14">
    <source>
        <dbReference type="Proteomes" id="UP000193467"/>
    </source>
</evidence>
<dbReference type="InterPro" id="IPR013087">
    <property type="entry name" value="Znf_C2H2_type"/>
</dbReference>
<dbReference type="Pfam" id="PF00096">
    <property type="entry name" value="zf-C2H2"/>
    <property type="match status" value="1"/>
</dbReference>
<protein>
    <recommendedName>
        <fullName evidence="12">C2H2-type domain-containing protein</fullName>
    </recommendedName>
</protein>
<keyword evidence="3" id="KW-0677">Repeat</keyword>
<organism evidence="13 14">
    <name type="scientific">Leucosporidium creatinivorum</name>
    <dbReference type="NCBI Taxonomy" id="106004"/>
    <lineage>
        <taxon>Eukaryota</taxon>
        <taxon>Fungi</taxon>
        <taxon>Dikarya</taxon>
        <taxon>Basidiomycota</taxon>
        <taxon>Pucciniomycotina</taxon>
        <taxon>Microbotryomycetes</taxon>
        <taxon>Leucosporidiales</taxon>
        <taxon>Leucosporidium</taxon>
    </lineage>
</organism>
<keyword evidence="7" id="KW-0238">DNA-binding</keyword>
<feature type="compositionally biased region" description="Low complexity" evidence="11">
    <location>
        <begin position="203"/>
        <end position="215"/>
    </location>
</feature>
<dbReference type="Gene3D" id="3.30.160.60">
    <property type="entry name" value="Classic Zinc Finger"/>
    <property type="match status" value="2"/>
</dbReference>
<feature type="compositionally biased region" description="Basic and acidic residues" evidence="11">
    <location>
        <begin position="223"/>
        <end position="235"/>
    </location>
</feature>
<evidence type="ECO:0000256" key="2">
    <source>
        <dbReference type="ARBA" id="ARBA00022723"/>
    </source>
</evidence>
<evidence type="ECO:0000256" key="7">
    <source>
        <dbReference type="ARBA" id="ARBA00023125"/>
    </source>
</evidence>
<evidence type="ECO:0000256" key="8">
    <source>
        <dbReference type="ARBA" id="ARBA00023163"/>
    </source>
</evidence>
<evidence type="ECO:0000259" key="12">
    <source>
        <dbReference type="PROSITE" id="PS50157"/>
    </source>
</evidence>
<keyword evidence="9" id="KW-0539">Nucleus</keyword>
<evidence type="ECO:0000256" key="9">
    <source>
        <dbReference type="ARBA" id="ARBA00023242"/>
    </source>
</evidence>
<dbReference type="GO" id="GO:0000978">
    <property type="term" value="F:RNA polymerase II cis-regulatory region sequence-specific DNA binding"/>
    <property type="evidence" value="ECO:0007669"/>
    <property type="project" value="InterPro"/>
</dbReference>
<dbReference type="GO" id="GO:0000785">
    <property type="term" value="C:chromatin"/>
    <property type="evidence" value="ECO:0007669"/>
    <property type="project" value="TreeGrafter"/>
</dbReference>
<evidence type="ECO:0000256" key="11">
    <source>
        <dbReference type="SAM" id="MobiDB-lite"/>
    </source>
</evidence>
<evidence type="ECO:0000256" key="5">
    <source>
        <dbReference type="ARBA" id="ARBA00022833"/>
    </source>
</evidence>
<dbReference type="GO" id="GO:0000981">
    <property type="term" value="F:DNA-binding transcription factor activity, RNA polymerase II-specific"/>
    <property type="evidence" value="ECO:0007669"/>
    <property type="project" value="InterPro"/>
</dbReference>
<dbReference type="OrthoDB" id="2536089at2759"/>
<dbReference type="GO" id="GO:0008270">
    <property type="term" value="F:zinc ion binding"/>
    <property type="evidence" value="ECO:0007669"/>
    <property type="project" value="UniProtKB-KW"/>
</dbReference>
<dbReference type="PROSITE" id="PS50157">
    <property type="entry name" value="ZINC_FINGER_C2H2_2"/>
    <property type="match status" value="2"/>
</dbReference>
<dbReference type="EMBL" id="MCGR01000006">
    <property type="protein sequence ID" value="ORY89443.1"/>
    <property type="molecule type" value="Genomic_DNA"/>
</dbReference>
<evidence type="ECO:0000256" key="6">
    <source>
        <dbReference type="ARBA" id="ARBA00023015"/>
    </source>
</evidence>
<evidence type="ECO:0000313" key="13">
    <source>
        <dbReference type="EMBL" id="ORY89443.1"/>
    </source>
</evidence>
<feature type="region of interest" description="Disordered" evidence="11">
    <location>
        <begin position="199"/>
        <end position="251"/>
    </location>
</feature>
<dbReference type="FunCoup" id="A0A1Y2FZ77">
    <property type="interactions" value="3"/>
</dbReference>
<dbReference type="InterPro" id="IPR051059">
    <property type="entry name" value="VerF-like"/>
</dbReference>
<dbReference type="PROSITE" id="PS00028">
    <property type="entry name" value="ZINC_FINGER_C2H2_1"/>
    <property type="match status" value="2"/>
</dbReference>
<comment type="subcellular location">
    <subcellularLocation>
        <location evidence="1">Nucleus</location>
    </subcellularLocation>
</comment>
<accession>A0A1Y2FZ77</accession>
<feature type="domain" description="C2H2-type" evidence="12">
    <location>
        <begin position="55"/>
        <end position="82"/>
    </location>
</feature>
<comment type="caution">
    <text evidence="13">The sequence shown here is derived from an EMBL/GenBank/DDBJ whole genome shotgun (WGS) entry which is preliminary data.</text>
</comment>
<proteinExistence type="predicted"/>
<dbReference type="PANTHER" id="PTHR40626:SF11">
    <property type="entry name" value="ZINC FINGER PROTEIN YPR022C"/>
    <property type="match status" value="1"/>
</dbReference>
<keyword evidence="4 10" id="KW-0863">Zinc-finger</keyword>
<evidence type="ECO:0000256" key="3">
    <source>
        <dbReference type="ARBA" id="ARBA00022737"/>
    </source>
</evidence>
<keyword evidence="14" id="KW-1185">Reference proteome</keyword>
<feature type="domain" description="C2H2-type" evidence="12">
    <location>
        <begin position="25"/>
        <end position="54"/>
    </location>
</feature>
<feature type="compositionally biased region" description="Polar residues" evidence="11">
    <location>
        <begin position="238"/>
        <end position="251"/>
    </location>
</feature>
<dbReference type="SMART" id="SM00355">
    <property type="entry name" value="ZnF_C2H2"/>
    <property type="match status" value="2"/>
</dbReference>
<sequence length="515" mass="55168">MTKAIPAPPGSTTTIRRDGKDGKMHVCTVQGCGASFKKLEHAQRHERTHTQVRPYACSHCGKTFARQDTLNRHVRLHTRKEEDGPTAKAGRKIKKGTSVSPASKPIELKPASLPPPASPPKTSTSLPYPFSMPIMPPNFPAYSRPYVGEASLPLDQTFMPMRRYSDVSYGATLLSLNPPMSRPRANTLAGLPEALGSISLVNSPESSGALDSGSSSDEEDDEKDKTYSPDEKDLPESQYPSPAFTTYSPNDLQRDTLTDLEAILANDPLHSNNSSLFLPSVQPQEDGFDFESFAASVEGPPPGSTLEDLLNAAVPPTPPSAHLKHPMLPHHQPQTHLDFDFSATFAAADRQRREQQQNQVQTATPASITMPAFSIPATAGTLPAPTSLNPSQSQQSPHLTFPTTSNTSYPTSAFASAYSTSYPSLMALPNGLGLTQNAEPHQALLDAYRKRSAPPAPPSAPAFYIPSTSETATSPVLAAAPSSTPAARFHLPVPTWSSAARDGAERGETSSFLVV</sequence>
<evidence type="ECO:0000256" key="10">
    <source>
        <dbReference type="PROSITE-ProRule" id="PRU00042"/>
    </source>
</evidence>
<dbReference type="SUPFAM" id="SSF57667">
    <property type="entry name" value="beta-beta-alpha zinc fingers"/>
    <property type="match status" value="1"/>
</dbReference>
<dbReference type="STRING" id="106004.A0A1Y2FZ77"/>
<dbReference type="InParanoid" id="A0A1Y2FZ77"/>
<keyword evidence="8" id="KW-0804">Transcription</keyword>
<dbReference type="FunFam" id="3.30.160.60:FF:001485">
    <property type="entry name" value="Krueppel-related zinc finger protein"/>
    <property type="match status" value="1"/>
</dbReference>
<keyword evidence="2" id="KW-0479">Metal-binding</keyword>
<feature type="region of interest" description="Disordered" evidence="11">
    <location>
        <begin position="76"/>
        <end position="124"/>
    </location>
</feature>
<dbReference type="PANTHER" id="PTHR40626">
    <property type="entry name" value="MIP31509P"/>
    <property type="match status" value="1"/>
</dbReference>
<dbReference type="InterPro" id="IPR036236">
    <property type="entry name" value="Znf_C2H2_sf"/>
</dbReference>
<keyword evidence="5" id="KW-0862">Zinc</keyword>